<evidence type="ECO:0000256" key="1">
    <source>
        <dbReference type="ARBA" id="ARBA00006817"/>
    </source>
</evidence>
<dbReference type="OrthoDB" id="287565at2"/>
<comment type="similarity">
    <text evidence="1">Belongs to the AHA1 family.</text>
</comment>
<reference evidence="4" key="1">
    <citation type="submission" date="2018-12" db="EMBL/GenBank/DDBJ databases">
        <title>Tengunoibacter tsumagoiensis gen. nov., sp. nov., Dictyobacter kobayashii sp. nov., D. alpinus sp. nov., and D. joshuensis sp. nov. and description of Dictyobacteraceae fam. nov. within the order Ktedonobacterales isolated from Tengu-no-mugimeshi.</title>
        <authorList>
            <person name="Wang C.M."/>
            <person name="Zheng Y."/>
            <person name="Sakai Y."/>
            <person name="Toyoda A."/>
            <person name="Minakuchi Y."/>
            <person name="Abe K."/>
            <person name="Yokota A."/>
            <person name="Yabe S."/>
        </authorList>
    </citation>
    <scope>NUCLEOTIDE SEQUENCE [LARGE SCALE GENOMIC DNA]</scope>
    <source>
        <strain evidence="4">Uno16</strain>
    </source>
</reference>
<proteinExistence type="inferred from homology"/>
<dbReference type="Proteomes" id="UP000287171">
    <property type="component" value="Unassembled WGS sequence"/>
</dbReference>
<feature type="domain" description="Activator of Hsp90 ATPase homologue 1/2-like C-terminal" evidence="2">
    <location>
        <begin position="17"/>
        <end position="134"/>
    </location>
</feature>
<dbReference type="InterPro" id="IPR013538">
    <property type="entry name" value="ASHA1/2-like_C"/>
</dbReference>
<dbReference type="AlphaFoldDB" id="A0A402BBZ1"/>
<accession>A0A402BBZ1</accession>
<dbReference type="EMBL" id="BIFT01000001">
    <property type="protein sequence ID" value="GCE28836.1"/>
    <property type="molecule type" value="Genomic_DNA"/>
</dbReference>
<comment type="caution">
    <text evidence="3">The sequence shown here is derived from an EMBL/GenBank/DDBJ whole genome shotgun (WGS) entry which is preliminary data.</text>
</comment>
<dbReference type="CDD" id="cd07814">
    <property type="entry name" value="SRPBCC_CalC_Aha1-like"/>
    <property type="match status" value="1"/>
</dbReference>
<evidence type="ECO:0000313" key="3">
    <source>
        <dbReference type="EMBL" id="GCE28836.1"/>
    </source>
</evidence>
<gene>
    <name evidence="3" type="ORF">KDA_43200</name>
</gene>
<evidence type="ECO:0000259" key="2">
    <source>
        <dbReference type="Pfam" id="PF08327"/>
    </source>
</evidence>
<name>A0A402BBZ1_9CHLR</name>
<dbReference type="Pfam" id="PF08327">
    <property type="entry name" value="AHSA1"/>
    <property type="match status" value="1"/>
</dbReference>
<dbReference type="SUPFAM" id="SSF55961">
    <property type="entry name" value="Bet v1-like"/>
    <property type="match status" value="1"/>
</dbReference>
<sequence length="155" mass="17416">MNTSSTQNFTTTILVDRPPGEVFNAVTNVRGWWSRGIEGNAEKLNDEFIFQVPGVHYSKQKLIEVIPDRKVVWLVTDSDMSFLADKSEWTGTKVIFDISKEGDKTKLTFTHEGLVPQVECYGACMPAWTQYIQQSLLRLITTGKGTPNLEGSVSR</sequence>
<dbReference type="RefSeq" id="WP_126629009.1">
    <property type="nucleotide sequence ID" value="NZ_BIFT01000001.1"/>
</dbReference>
<dbReference type="InterPro" id="IPR023393">
    <property type="entry name" value="START-like_dom_sf"/>
</dbReference>
<protein>
    <recommendedName>
        <fullName evidence="2">Activator of Hsp90 ATPase homologue 1/2-like C-terminal domain-containing protein</fullName>
    </recommendedName>
</protein>
<evidence type="ECO:0000313" key="4">
    <source>
        <dbReference type="Proteomes" id="UP000287171"/>
    </source>
</evidence>
<keyword evidence="4" id="KW-1185">Reference proteome</keyword>
<dbReference type="Gene3D" id="3.30.530.20">
    <property type="match status" value="1"/>
</dbReference>
<organism evidence="3 4">
    <name type="scientific">Dictyobacter alpinus</name>
    <dbReference type="NCBI Taxonomy" id="2014873"/>
    <lineage>
        <taxon>Bacteria</taxon>
        <taxon>Bacillati</taxon>
        <taxon>Chloroflexota</taxon>
        <taxon>Ktedonobacteria</taxon>
        <taxon>Ktedonobacterales</taxon>
        <taxon>Dictyobacteraceae</taxon>
        <taxon>Dictyobacter</taxon>
    </lineage>
</organism>